<dbReference type="PROSITE" id="PS51186">
    <property type="entry name" value="GNAT"/>
    <property type="match status" value="1"/>
</dbReference>
<reference evidence="2" key="1">
    <citation type="submission" date="2014-07" db="EMBL/GenBank/DDBJ databases">
        <authorList>
            <person name="Urmite Genomes Urmite Genomes"/>
        </authorList>
    </citation>
    <scope>NUCLEOTIDE SEQUENCE</scope>
    <source>
        <strain evidence="2">13S34_air</strain>
    </source>
</reference>
<organism evidence="2">
    <name type="scientific">Metalysinibacillus saudimassiliensis</name>
    <dbReference type="NCBI Taxonomy" id="1461583"/>
    <lineage>
        <taxon>Bacteria</taxon>
        <taxon>Bacillati</taxon>
        <taxon>Bacillota</taxon>
        <taxon>Bacilli</taxon>
        <taxon>Bacillales</taxon>
        <taxon>Caryophanaceae</taxon>
        <taxon>Metalysinibacillus</taxon>
    </lineage>
</organism>
<dbReference type="SUPFAM" id="SSF55729">
    <property type="entry name" value="Acyl-CoA N-acyltransferases (Nat)"/>
    <property type="match status" value="1"/>
</dbReference>
<dbReference type="PANTHER" id="PTHR43792:SF1">
    <property type="entry name" value="N-ACETYLTRANSFERASE DOMAIN-CONTAINING PROTEIN"/>
    <property type="match status" value="1"/>
</dbReference>
<protein>
    <recommendedName>
        <fullName evidence="1">N-acetyltransferase domain-containing protein</fullName>
    </recommendedName>
</protein>
<dbReference type="InterPro" id="IPR051531">
    <property type="entry name" value="N-acetyltransferase"/>
</dbReference>
<name>A0A078M6K5_9BACL</name>
<feature type="domain" description="N-acetyltransferase" evidence="1">
    <location>
        <begin position="1"/>
        <end position="155"/>
    </location>
</feature>
<accession>A0A078M6K5</accession>
<dbReference type="InterPro" id="IPR016181">
    <property type="entry name" value="Acyl_CoA_acyltransferase"/>
</dbReference>
<dbReference type="PATRIC" id="fig|1461583.4.peg.718"/>
<gene>
    <name evidence="2" type="ORF">BN1050_00750</name>
</gene>
<dbReference type="AlphaFoldDB" id="A0A078M6K5"/>
<dbReference type="HOGENOM" id="CLU_124471_0_0_9"/>
<evidence type="ECO:0000259" key="1">
    <source>
        <dbReference type="PROSITE" id="PS51186"/>
    </source>
</evidence>
<dbReference type="InterPro" id="IPR000182">
    <property type="entry name" value="GNAT_dom"/>
</dbReference>
<dbReference type="Gene3D" id="3.40.630.30">
    <property type="match status" value="1"/>
</dbReference>
<dbReference type="EMBL" id="LN483074">
    <property type="protein sequence ID" value="CEA01007.1"/>
    <property type="molecule type" value="Genomic_DNA"/>
</dbReference>
<evidence type="ECO:0000313" key="2">
    <source>
        <dbReference type="EMBL" id="CEA01007.1"/>
    </source>
</evidence>
<dbReference type="PANTHER" id="PTHR43792">
    <property type="entry name" value="GNAT FAMILY, PUTATIVE (AFU_ORTHOLOGUE AFUA_3G00765)-RELATED-RELATED"/>
    <property type="match status" value="1"/>
</dbReference>
<sequence>MNLREHDERYAEAMSALTSQPAVKEALGLPDDMVTVEGAKKFIWHVTTDERQYSRAIFDGDTLIGVITLKDISAESAHIGTWLGEPYWGLGYNEEAKATVLAYAFNILELKRVFAGAAKRNIRSLKAQEKLDYVTMDVGKQYPIDLITIEKLTGEPCQLNVIMRENFLAQVAKK</sequence>
<dbReference type="GO" id="GO:0016747">
    <property type="term" value="F:acyltransferase activity, transferring groups other than amino-acyl groups"/>
    <property type="evidence" value="ECO:0007669"/>
    <property type="project" value="InterPro"/>
</dbReference>
<dbReference type="Pfam" id="PF13302">
    <property type="entry name" value="Acetyltransf_3"/>
    <property type="match status" value="1"/>
</dbReference>
<proteinExistence type="predicted"/>